<accession>A0ABW5NLI6</accession>
<name>A0ABW5NLI6_9SPHI</name>
<organism evidence="2 3">
    <name type="scientific">Sphingobacterium corticis</name>
    <dbReference type="NCBI Taxonomy" id="1812823"/>
    <lineage>
        <taxon>Bacteria</taxon>
        <taxon>Pseudomonadati</taxon>
        <taxon>Bacteroidota</taxon>
        <taxon>Sphingobacteriia</taxon>
        <taxon>Sphingobacteriales</taxon>
        <taxon>Sphingobacteriaceae</taxon>
        <taxon>Sphingobacterium</taxon>
    </lineage>
</organism>
<dbReference type="InterPro" id="IPR025695">
    <property type="entry name" value="DoxX-like"/>
</dbReference>
<gene>
    <name evidence="2" type="ORF">ACFSQ3_11560</name>
</gene>
<dbReference type="Proteomes" id="UP001597393">
    <property type="component" value="Unassembled WGS sequence"/>
</dbReference>
<reference evidence="3" key="1">
    <citation type="journal article" date="2019" name="Int. J. Syst. Evol. Microbiol.">
        <title>The Global Catalogue of Microorganisms (GCM) 10K type strain sequencing project: providing services to taxonomists for standard genome sequencing and annotation.</title>
        <authorList>
            <consortium name="The Broad Institute Genomics Platform"/>
            <consortium name="The Broad Institute Genome Sequencing Center for Infectious Disease"/>
            <person name="Wu L."/>
            <person name="Ma J."/>
        </authorList>
    </citation>
    <scope>NUCLEOTIDE SEQUENCE [LARGE SCALE GENOMIC DNA]</scope>
    <source>
        <strain evidence="3">KCTC 42248</strain>
    </source>
</reference>
<keyword evidence="3" id="KW-1185">Reference proteome</keyword>
<proteinExistence type="predicted"/>
<feature type="transmembrane region" description="Helical" evidence="1">
    <location>
        <begin position="73"/>
        <end position="92"/>
    </location>
</feature>
<feature type="transmembrane region" description="Helical" evidence="1">
    <location>
        <begin position="98"/>
        <end position="117"/>
    </location>
</feature>
<dbReference type="EMBL" id="JBHUMA010000006">
    <property type="protein sequence ID" value="MFD2599591.1"/>
    <property type="molecule type" value="Genomic_DNA"/>
</dbReference>
<keyword evidence="1" id="KW-1133">Transmembrane helix</keyword>
<dbReference type="Pfam" id="PF13781">
    <property type="entry name" value="DoxX_3"/>
    <property type="match status" value="1"/>
</dbReference>
<keyword evidence="1" id="KW-0472">Membrane</keyword>
<keyword evidence="1" id="KW-0812">Transmembrane</keyword>
<sequence>MHAQNLYRFFRFLFAIIWLVNGLICKVFGLVPRHEAIVSNILGSTYAGFFTMLIGFAEIGMAIWIWIGFLPRFNAWTQIIIIMTMNIMEWMLVPDLLLWGRFNLVFSALLCATIYYVEFKLKPKSIR</sequence>
<dbReference type="RefSeq" id="WP_380869717.1">
    <property type="nucleotide sequence ID" value="NZ_JBHUMA010000006.1"/>
</dbReference>
<evidence type="ECO:0000256" key="1">
    <source>
        <dbReference type="SAM" id="Phobius"/>
    </source>
</evidence>
<comment type="caution">
    <text evidence="2">The sequence shown here is derived from an EMBL/GenBank/DDBJ whole genome shotgun (WGS) entry which is preliminary data.</text>
</comment>
<feature type="transmembrane region" description="Helical" evidence="1">
    <location>
        <begin position="12"/>
        <end position="31"/>
    </location>
</feature>
<protein>
    <submittedName>
        <fullName evidence="2">DoxX-like family protein</fullName>
    </submittedName>
</protein>
<evidence type="ECO:0000313" key="3">
    <source>
        <dbReference type="Proteomes" id="UP001597393"/>
    </source>
</evidence>
<evidence type="ECO:0000313" key="2">
    <source>
        <dbReference type="EMBL" id="MFD2599591.1"/>
    </source>
</evidence>
<feature type="transmembrane region" description="Helical" evidence="1">
    <location>
        <begin position="43"/>
        <end position="66"/>
    </location>
</feature>